<feature type="binding site" evidence="13">
    <location>
        <begin position="252"/>
        <end position="253"/>
    </location>
    <ligand>
        <name>ATP</name>
        <dbReference type="ChEBI" id="CHEBI:30616"/>
    </ligand>
</feature>
<comment type="subunit">
    <text evidence="13">Homodimer.</text>
</comment>
<comment type="cofactor">
    <cofactor evidence="13">
        <name>Mg(2+)</name>
        <dbReference type="ChEBI" id="CHEBI:18420"/>
    </cofactor>
    <text evidence="13">Requires a divalent cation, most likely magnesium in vivo, as an electrophilic catalyst to aid phosphoryl group transfer. It is the chelate of the metal and the nucleotide that is the actual substrate.</text>
</comment>
<proteinExistence type="inferred from homology"/>
<keyword evidence="13" id="KW-0539">Nucleus</keyword>
<dbReference type="GO" id="GO:0005634">
    <property type="term" value="C:nucleus"/>
    <property type="evidence" value="ECO:0007669"/>
    <property type="project" value="UniProtKB-SubCell"/>
</dbReference>
<evidence type="ECO:0000256" key="12">
    <source>
        <dbReference type="ARBA" id="ARBA00023277"/>
    </source>
</evidence>
<dbReference type="SUPFAM" id="SSF53613">
    <property type="entry name" value="Ribokinase-like"/>
    <property type="match status" value="1"/>
</dbReference>
<dbReference type="InterPro" id="IPR011611">
    <property type="entry name" value="PfkB_dom"/>
</dbReference>
<feature type="binding site" evidence="13">
    <location>
        <position position="184"/>
    </location>
    <ligand>
        <name>ATP</name>
        <dbReference type="ChEBI" id="CHEBI:30616"/>
    </ligand>
</feature>
<dbReference type="HAMAP" id="MF_01987">
    <property type="entry name" value="Ribokinase"/>
    <property type="match status" value="1"/>
</dbReference>
<evidence type="ECO:0000256" key="1">
    <source>
        <dbReference type="ARBA" id="ARBA00005380"/>
    </source>
</evidence>
<keyword evidence="5 13" id="KW-0808">Transferase</keyword>
<evidence type="ECO:0000256" key="4">
    <source>
        <dbReference type="ARBA" id="ARBA00022490"/>
    </source>
</evidence>
<evidence type="ECO:0000313" key="16">
    <source>
        <dbReference type="Proteomes" id="UP001374579"/>
    </source>
</evidence>
<evidence type="ECO:0000259" key="14">
    <source>
        <dbReference type="Pfam" id="PF00294"/>
    </source>
</evidence>
<feature type="binding site" evidence="13">
    <location>
        <position position="288"/>
    </location>
    <ligand>
        <name>K(+)</name>
        <dbReference type="ChEBI" id="CHEBI:29103"/>
    </ligand>
</feature>
<keyword evidence="4 13" id="KW-0963">Cytoplasm</keyword>
<evidence type="ECO:0000256" key="7">
    <source>
        <dbReference type="ARBA" id="ARBA00022741"/>
    </source>
</evidence>
<feature type="binding site" evidence="13">
    <location>
        <position position="290"/>
    </location>
    <ligand>
        <name>K(+)</name>
        <dbReference type="ChEBI" id="CHEBI:29103"/>
    </ligand>
</feature>
<feature type="binding site" evidence="13">
    <location>
        <position position="247"/>
    </location>
    <ligand>
        <name>K(+)</name>
        <dbReference type="ChEBI" id="CHEBI:29103"/>
    </ligand>
</feature>
<protein>
    <recommendedName>
        <fullName evidence="3 13">Ribokinase</fullName>
        <shortName evidence="13">RK</shortName>
        <ecNumber evidence="2 13">2.7.1.15</ecNumber>
    </recommendedName>
</protein>
<feature type="binding site" evidence="13">
    <location>
        <position position="253"/>
    </location>
    <ligand>
        <name>substrate</name>
    </ligand>
</feature>
<evidence type="ECO:0000256" key="5">
    <source>
        <dbReference type="ARBA" id="ARBA00022679"/>
    </source>
</evidence>
<dbReference type="InterPro" id="IPR002139">
    <property type="entry name" value="Ribo/fructo_kinase"/>
</dbReference>
<comment type="pathway">
    <text evidence="13">Carbohydrate metabolism; D-ribose degradation; D-ribose 5-phosphate from beta-D-ribopyranose: step 2/2.</text>
</comment>
<dbReference type="GO" id="GO:0019303">
    <property type="term" value="P:D-ribose catabolic process"/>
    <property type="evidence" value="ECO:0007669"/>
    <property type="project" value="UniProtKB-UniRule"/>
</dbReference>
<dbReference type="GO" id="GO:0046872">
    <property type="term" value="F:metal ion binding"/>
    <property type="evidence" value="ECO:0007669"/>
    <property type="project" value="UniProtKB-KW"/>
</dbReference>
<feature type="binding site" evidence="13">
    <location>
        <position position="285"/>
    </location>
    <ligand>
        <name>K(+)</name>
        <dbReference type="ChEBI" id="CHEBI:29103"/>
    </ligand>
</feature>
<evidence type="ECO:0000256" key="9">
    <source>
        <dbReference type="ARBA" id="ARBA00022840"/>
    </source>
</evidence>
<keyword evidence="16" id="KW-1185">Reference proteome</keyword>
<comment type="caution">
    <text evidence="13">Lacks conserved residue(s) required for the propagation of feature annotation.</text>
</comment>
<dbReference type="EC" id="2.7.1.15" evidence="2 13"/>
<dbReference type="PANTHER" id="PTHR10584">
    <property type="entry name" value="SUGAR KINASE"/>
    <property type="match status" value="1"/>
</dbReference>
<comment type="similarity">
    <text evidence="13">Belongs to the carbohydrate kinase PfkB family. Ribokinase subfamily.</text>
</comment>
<dbReference type="GO" id="GO:0005524">
    <property type="term" value="F:ATP binding"/>
    <property type="evidence" value="ECO:0007669"/>
    <property type="project" value="UniProtKB-UniRule"/>
</dbReference>
<dbReference type="CDD" id="cd01174">
    <property type="entry name" value="ribokinase"/>
    <property type="match status" value="1"/>
</dbReference>
<dbReference type="FunFam" id="3.40.1190.20:FF:000010">
    <property type="entry name" value="Ribokinase"/>
    <property type="match status" value="1"/>
</dbReference>
<dbReference type="InterPro" id="IPR002173">
    <property type="entry name" value="Carboh/pur_kinase_PfkB_CS"/>
</dbReference>
<keyword evidence="8 13" id="KW-0418">Kinase</keyword>
<evidence type="ECO:0000256" key="10">
    <source>
        <dbReference type="ARBA" id="ARBA00022842"/>
    </source>
</evidence>
<comment type="function">
    <text evidence="13">Catalyzes the phosphorylation of ribose at O-5 in a reaction requiring ATP and magnesium. The resulting D-ribose-5-phosphate can then be used either for sythesis of nucleotides, histidine, and tryptophan, or as a component of the pentose phosphate pathway.</text>
</comment>
<dbReference type="EMBL" id="JBAMIC010000008">
    <property type="protein sequence ID" value="KAK7103722.1"/>
    <property type="molecule type" value="Genomic_DNA"/>
</dbReference>
<dbReference type="Gene3D" id="3.40.1190.20">
    <property type="match status" value="1"/>
</dbReference>
<feature type="binding site" evidence="13">
    <location>
        <position position="279"/>
    </location>
    <ligand>
        <name>ATP</name>
        <dbReference type="ChEBI" id="CHEBI:30616"/>
    </ligand>
</feature>
<feature type="binding site" evidence="13">
    <location>
        <begin position="38"/>
        <end position="42"/>
    </location>
    <ligand>
        <name>substrate</name>
    </ligand>
</feature>
<feature type="binding site" evidence="13">
    <location>
        <begin position="220"/>
        <end position="225"/>
    </location>
    <ligand>
        <name>ATP</name>
        <dbReference type="ChEBI" id="CHEBI:30616"/>
    </ligand>
</feature>
<dbReference type="GO" id="GO:0005829">
    <property type="term" value="C:cytosol"/>
    <property type="evidence" value="ECO:0007669"/>
    <property type="project" value="TreeGrafter"/>
</dbReference>
<comment type="similarity">
    <text evidence="1">Belongs to the carbohydrate kinase pfkB family.</text>
</comment>
<organism evidence="15 16">
    <name type="scientific">Littorina saxatilis</name>
    <dbReference type="NCBI Taxonomy" id="31220"/>
    <lineage>
        <taxon>Eukaryota</taxon>
        <taxon>Metazoa</taxon>
        <taxon>Spiralia</taxon>
        <taxon>Lophotrochozoa</taxon>
        <taxon>Mollusca</taxon>
        <taxon>Gastropoda</taxon>
        <taxon>Caenogastropoda</taxon>
        <taxon>Littorinimorpha</taxon>
        <taxon>Littorinoidea</taxon>
        <taxon>Littorinidae</taxon>
        <taxon>Littorina</taxon>
    </lineage>
</organism>
<feature type="binding site" evidence="13">
    <location>
        <begin position="10"/>
        <end position="12"/>
    </location>
    <ligand>
        <name>substrate</name>
    </ligand>
</feature>
<evidence type="ECO:0000313" key="15">
    <source>
        <dbReference type="EMBL" id="KAK7103722.1"/>
    </source>
</evidence>
<feature type="binding site" evidence="13">
    <location>
        <position position="139"/>
    </location>
    <ligand>
        <name>substrate</name>
    </ligand>
</feature>
<comment type="subcellular location">
    <subcellularLocation>
        <location evidence="13">Cytoplasm</location>
    </subcellularLocation>
    <subcellularLocation>
        <location evidence="13">Nucleus</location>
    </subcellularLocation>
</comment>
<feature type="binding site" evidence="13">
    <location>
        <position position="249"/>
    </location>
    <ligand>
        <name>K(+)</name>
        <dbReference type="ChEBI" id="CHEBI:29103"/>
    </ligand>
</feature>
<comment type="catalytic activity">
    <reaction evidence="13">
        <text>D-ribose + ATP = D-ribose 5-phosphate + ADP + H(+)</text>
        <dbReference type="Rhea" id="RHEA:13697"/>
        <dbReference type="ChEBI" id="CHEBI:15378"/>
        <dbReference type="ChEBI" id="CHEBI:30616"/>
        <dbReference type="ChEBI" id="CHEBI:47013"/>
        <dbReference type="ChEBI" id="CHEBI:78346"/>
        <dbReference type="ChEBI" id="CHEBI:456216"/>
        <dbReference type="EC" id="2.7.1.15"/>
    </reaction>
</comment>
<name>A0AAN9BDZ3_9CAEN</name>
<dbReference type="NCBIfam" id="TIGR02152">
    <property type="entry name" value="D_ribokin_bact"/>
    <property type="match status" value="1"/>
</dbReference>
<dbReference type="PANTHER" id="PTHR10584:SF166">
    <property type="entry name" value="RIBOKINASE"/>
    <property type="match status" value="1"/>
</dbReference>
<evidence type="ECO:0000256" key="6">
    <source>
        <dbReference type="ARBA" id="ARBA00022723"/>
    </source>
</evidence>
<accession>A0AAN9BDZ3</accession>
<dbReference type="Pfam" id="PF00294">
    <property type="entry name" value="PfkB"/>
    <property type="match status" value="1"/>
</dbReference>
<reference evidence="15 16" key="1">
    <citation type="submission" date="2024-02" db="EMBL/GenBank/DDBJ databases">
        <title>Chromosome-scale genome assembly of the rough periwinkle Littorina saxatilis.</title>
        <authorList>
            <person name="De Jode A."/>
            <person name="Faria R."/>
            <person name="Formenti G."/>
            <person name="Sims Y."/>
            <person name="Smith T.P."/>
            <person name="Tracey A."/>
            <person name="Wood J.M.D."/>
            <person name="Zagrodzka Z.B."/>
            <person name="Johannesson K."/>
            <person name="Butlin R.K."/>
            <person name="Leder E.H."/>
        </authorList>
    </citation>
    <scope>NUCLEOTIDE SEQUENCE [LARGE SCALE GENOMIC DNA]</scope>
    <source>
        <strain evidence="15">Snail1</strain>
        <tissue evidence="15">Muscle</tissue>
    </source>
</reference>
<dbReference type="InterPro" id="IPR029056">
    <property type="entry name" value="Ribokinase-like"/>
</dbReference>
<keyword evidence="7 13" id="KW-0547">Nucleotide-binding</keyword>
<comment type="caution">
    <text evidence="15">The sequence shown here is derived from an EMBL/GenBank/DDBJ whole genome shotgun (WGS) entry which is preliminary data.</text>
</comment>
<feature type="active site" description="Proton acceptor" evidence="13">
    <location>
        <position position="253"/>
    </location>
</feature>
<keyword evidence="11 13" id="KW-0630">Potassium</keyword>
<sequence>MDVVVVGGCTRDLVSFTQRQPRPGESIHGNKFLMDFGGKGANQCVMAAKLGAKTAMVGKLGKDFYDDKTLENFENVGVNKDHVSQTDETSSGVASIIVSEDGQNSIVYVAGANLLLSEGDVAKATELISNAKVVLCQLEVPQATSLAALKLAKSSGVFTIFNPAPAAENLDADFYTSCDILCANESEAEWLTGVTLSDVDSAQRAAEMLRRKGCETVIITLGDRGSVLTSAQHDGVLVPVSSIKAVDTTGAGDSFLGALAYYRALMPTLPLLDAVTRANTVASISCQAAGTQSSFPTASQLPKDLMAAPVNH</sequence>
<keyword evidence="12 13" id="KW-0119">Carbohydrate metabolism</keyword>
<gene>
    <name evidence="15" type="ORF">V1264_018568</name>
</gene>
<dbReference type="PRINTS" id="PR00990">
    <property type="entry name" value="RIBOKINASE"/>
</dbReference>
<keyword evidence="10 13" id="KW-0460">Magnesium</keyword>
<evidence type="ECO:0000256" key="11">
    <source>
        <dbReference type="ARBA" id="ARBA00022958"/>
    </source>
</evidence>
<dbReference type="Proteomes" id="UP001374579">
    <property type="component" value="Unassembled WGS sequence"/>
</dbReference>
<dbReference type="InterPro" id="IPR011877">
    <property type="entry name" value="Ribokinase"/>
</dbReference>
<keyword evidence="9 13" id="KW-0067">ATP-binding</keyword>
<feature type="binding site" evidence="13">
    <location>
        <position position="294"/>
    </location>
    <ligand>
        <name>K(+)</name>
        <dbReference type="ChEBI" id="CHEBI:29103"/>
    </ligand>
</feature>
<evidence type="ECO:0000256" key="13">
    <source>
        <dbReference type="HAMAP-Rule" id="MF_03215"/>
    </source>
</evidence>
<evidence type="ECO:0000256" key="8">
    <source>
        <dbReference type="ARBA" id="ARBA00022777"/>
    </source>
</evidence>
<evidence type="ECO:0000256" key="3">
    <source>
        <dbReference type="ARBA" id="ARBA00016943"/>
    </source>
</evidence>
<dbReference type="GO" id="GO:0004747">
    <property type="term" value="F:ribokinase activity"/>
    <property type="evidence" value="ECO:0007669"/>
    <property type="project" value="UniProtKB-UniRule"/>
</dbReference>
<dbReference type="PROSITE" id="PS00584">
    <property type="entry name" value="PFKB_KINASES_2"/>
    <property type="match status" value="1"/>
</dbReference>
<dbReference type="AlphaFoldDB" id="A0AAN9BDZ3"/>
<comment type="activity regulation">
    <text evidence="13">Activated by a monovalent cation that binds near, but not in, the active site. The most likely occupant of the site in vivo is potassium. Ion binding induces a conformational change that may alter substrate affinity.</text>
</comment>
<evidence type="ECO:0000256" key="2">
    <source>
        <dbReference type="ARBA" id="ARBA00012035"/>
    </source>
</evidence>
<keyword evidence="6 13" id="KW-0479">Metal-binding</keyword>
<feature type="domain" description="Carbohydrate kinase PfkB" evidence="14">
    <location>
        <begin position="2"/>
        <end position="297"/>
    </location>
</feature>